<organism evidence="1">
    <name type="scientific">Anguilla anguilla</name>
    <name type="common">European freshwater eel</name>
    <name type="synonym">Muraena anguilla</name>
    <dbReference type="NCBI Taxonomy" id="7936"/>
    <lineage>
        <taxon>Eukaryota</taxon>
        <taxon>Metazoa</taxon>
        <taxon>Chordata</taxon>
        <taxon>Craniata</taxon>
        <taxon>Vertebrata</taxon>
        <taxon>Euteleostomi</taxon>
        <taxon>Actinopterygii</taxon>
        <taxon>Neopterygii</taxon>
        <taxon>Teleostei</taxon>
        <taxon>Anguilliformes</taxon>
        <taxon>Anguillidae</taxon>
        <taxon>Anguilla</taxon>
    </lineage>
</organism>
<evidence type="ECO:0000313" key="1">
    <source>
        <dbReference type="EMBL" id="JAH55194.1"/>
    </source>
</evidence>
<proteinExistence type="predicted"/>
<dbReference type="EMBL" id="GBXM01053383">
    <property type="protein sequence ID" value="JAH55194.1"/>
    <property type="molecule type" value="Transcribed_RNA"/>
</dbReference>
<protein>
    <submittedName>
        <fullName evidence="1">Uncharacterized protein</fullName>
    </submittedName>
</protein>
<accession>A0A0E9TNB5</accession>
<dbReference type="AlphaFoldDB" id="A0A0E9TNB5"/>
<reference evidence="1" key="2">
    <citation type="journal article" date="2015" name="Fish Shellfish Immunol.">
        <title>Early steps in the European eel (Anguilla anguilla)-Vibrio vulnificus interaction in the gills: Role of the RtxA13 toxin.</title>
        <authorList>
            <person name="Callol A."/>
            <person name="Pajuelo D."/>
            <person name="Ebbesson L."/>
            <person name="Teles M."/>
            <person name="MacKenzie S."/>
            <person name="Amaro C."/>
        </authorList>
    </citation>
    <scope>NUCLEOTIDE SEQUENCE</scope>
</reference>
<name>A0A0E9TNB5_ANGAN</name>
<reference evidence="1" key="1">
    <citation type="submission" date="2014-11" db="EMBL/GenBank/DDBJ databases">
        <authorList>
            <person name="Amaro Gonzalez C."/>
        </authorList>
    </citation>
    <scope>NUCLEOTIDE SEQUENCE</scope>
</reference>
<sequence>MVRFYQAQVKNANSISEFIAQAGYLANQYVSADLRSAHVSLN</sequence>